<dbReference type="InterPro" id="IPR002789">
    <property type="entry name" value="HerA_central"/>
</dbReference>
<dbReference type="Pfam" id="PF01935">
    <property type="entry name" value="DUF87"/>
    <property type="match status" value="1"/>
</dbReference>
<dbReference type="STRING" id="147645.A6J80_18780"/>
<evidence type="ECO:0000313" key="2">
    <source>
        <dbReference type="EMBL" id="ARC38128.1"/>
    </source>
</evidence>
<dbReference type="InterPro" id="IPR027417">
    <property type="entry name" value="P-loop_NTPase"/>
</dbReference>
<dbReference type="AlphaFoldDB" id="A0A1V0GWC6"/>
<dbReference type="PANTHER" id="PTHR42957">
    <property type="entry name" value="HELICASE MJ1565-RELATED"/>
    <property type="match status" value="1"/>
</dbReference>
<organism evidence="2 3">
    <name type="scientific">Paracoccus yeei</name>
    <dbReference type="NCBI Taxonomy" id="147645"/>
    <lineage>
        <taxon>Bacteria</taxon>
        <taxon>Pseudomonadati</taxon>
        <taxon>Pseudomonadota</taxon>
        <taxon>Alphaproteobacteria</taxon>
        <taxon>Rhodobacterales</taxon>
        <taxon>Paracoccaceae</taxon>
        <taxon>Paracoccus</taxon>
    </lineage>
</organism>
<dbReference type="EMBL" id="CP020442">
    <property type="protein sequence ID" value="ARC38128.1"/>
    <property type="molecule type" value="Genomic_DNA"/>
</dbReference>
<evidence type="ECO:0000259" key="1">
    <source>
        <dbReference type="Pfam" id="PF01935"/>
    </source>
</evidence>
<sequence length="671" mass="73751">MDNPRLVGHIVAVQGFRIKVELLPETRSALRATLDGVQVAIAINAYLTFSLGAGETVIGIITDLEARESFDPTSGDDLSLELMKPRRVASVQLLGTIERIDNEPSFSPGISVLPTLDTPAEIGSPEILRAVFEIPPRRNQPEDYDAKDFDCELKIGHPTGQSSNVVRASYNDLFSRPLAIVGNTGSGKSYSVSSLIQKAMKALDGAAQEPHIFILDINGEYEKAFPSGETTVRQPDRVYLNGEEFGVPLWFLNAEEICAWLSASEQTQEPVLKDWWAIAKGGSADDAANLNSLQNAMSALDQLLSELTRIKKKAAGSYCDAAIGHLADTGIDTTAFEALFAHHRTANDYNTEVMNNQAAVATEAEKLKDEIRKQIVGGSGAAEAGVRTADSPLPIARATLTDPSLINRAVSKEDTFRVDAHLTTLKLRLKTRLDDKRWRSFLNYEEAAVAIADLSSWFARFGLGKATGPKVSVLDLSMLSNEVLPYACAVIGRILLEARERLPAASRYKHPWVLVLEEAHNYARPGRSDEDRGHRQARLTYERIAKEGRKFGLSLIIASQRPSEISQTIISQCANFISHRLQNPDDIDHFRRIIPMQARRLLDQVTILASGEAIVFGSAFHIPARVQFDRPDPGPYSQTAAPYHEWSMETKPFPLDHVVDAWGVNSPKPAG</sequence>
<reference evidence="2" key="1">
    <citation type="submission" date="2017-12" db="EMBL/GenBank/DDBJ databases">
        <title>FDA dAtabase for Regulatory Grade micrObial Sequences (FDA-ARGOS): Supporting development and validation of Infectious Disease Dx tests.</title>
        <authorList>
            <person name="Campos J."/>
            <person name="Goldberg B."/>
            <person name="Tallon L."/>
            <person name="Sadzewicz L."/>
            <person name="Sengamalay N."/>
            <person name="Ott S."/>
            <person name="Godinez A."/>
            <person name="Nagaraj S."/>
            <person name="Vyas G."/>
            <person name="Aluvathingal J."/>
            <person name="Nadendla S."/>
            <person name="Geyer C."/>
            <person name="Nandy P."/>
            <person name="Hobson J."/>
            <person name="Sichtig H."/>
        </authorList>
    </citation>
    <scope>NUCLEOTIDE SEQUENCE</scope>
    <source>
        <strain evidence="2">FDAARGOS_252</strain>
    </source>
</reference>
<dbReference type="SUPFAM" id="SSF52540">
    <property type="entry name" value="P-loop containing nucleoside triphosphate hydrolases"/>
    <property type="match status" value="1"/>
</dbReference>
<accession>A0A1V0GWC6</accession>
<dbReference type="PANTHER" id="PTHR42957:SF1">
    <property type="entry name" value="HELICASE MJ1565-RELATED"/>
    <property type="match status" value="1"/>
</dbReference>
<dbReference type="InterPro" id="IPR008571">
    <property type="entry name" value="HerA-like"/>
</dbReference>
<name>A0A1V0GWC6_9RHOB</name>
<keyword evidence="3" id="KW-1185">Reference proteome</keyword>
<evidence type="ECO:0000313" key="3">
    <source>
        <dbReference type="Proteomes" id="UP000191257"/>
    </source>
</evidence>
<gene>
    <name evidence="2" type="ORF">A6J80_18780</name>
</gene>
<dbReference type="Proteomes" id="UP000191257">
    <property type="component" value="Chromosome"/>
</dbReference>
<proteinExistence type="predicted"/>
<dbReference type="KEGG" id="pye:A6J80_18780"/>
<dbReference type="RefSeq" id="WP_080622538.1">
    <property type="nucleotide sequence ID" value="NZ_CAWMZI010000001.1"/>
</dbReference>
<dbReference type="Gene3D" id="3.40.50.300">
    <property type="entry name" value="P-loop containing nucleotide triphosphate hydrolases"/>
    <property type="match status" value="2"/>
</dbReference>
<feature type="domain" description="Helicase HerA central" evidence="1">
    <location>
        <begin position="154"/>
        <end position="330"/>
    </location>
</feature>
<protein>
    <submittedName>
        <fullName evidence="2">DUF87 domain-containing protein</fullName>
    </submittedName>
</protein>